<dbReference type="InterPro" id="IPR050081">
    <property type="entry name" value="Ile-tRNA_ligase"/>
</dbReference>
<comment type="subcellular location">
    <subcellularLocation>
        <location evidence="1">Cytoplasm</location>
    </subcellularLocation>
</comment>
<proteinExistence type="predicted"/>
<dbReference type="Gene3D" id="3.40.50.620">
    <property type="entry name" value="HUPs"/>
    <property type="match status" value="1"/>
</dbReference>
<dbReference type="EMBL" id="LLXH01008117">
    <property type="protein sequence ID" value="PKC51204.1"/>
    <property type="molecule type" value="Genomic_DNA"/>
</dbReference>
<dbReference type="GO" id="GO:0005829">
    <property type="term" value="C:cytosol"/>
    <property type="evidence" value="ECO:0007669"/>
    <property type="project" value="TreeGrafter"/>
</dbReference>
<reference evidence="9 10" key="1">
    <citation type="submission" date="2017-10" db="EMBL/GenBank/DDBJ databases">
        <title>Extensive intraspecific genome diversity in a model arbuscular mycorrhizal fungus.</title>
        <authorList>
            <person name="Chen E.C.H."/>
            <person name="Morin E."/>
            <person name="Baudet D."/>
            <person name="Noel J."/>
            <person name="Ndikumana S."/>
            <person name="Charron P."/>
            <person name="St-Onge C."/>
            <person name="Giorgi J."/>
            <person name="Grigoriev I.V."/>
            <person name="Roux C."/>
            <person name="Martin F.M."/>
            <person name="Corradi N."/>
        </authorList>
    </citation>
    <scope>NUCLEOTIDE SEQUENCE [LARGE SCALE GENOMIC DNA]</scope>
    <source>
        <strain evidence="9 10">A1</strain>
    </source>
</reference>
<dbReference type="InterPro" id="IPR014729">
    <property type="entry name" value="Rossmann-like_a/b/a_fold"/>
</dbReference>
<dbReference type="PANTHER" id="PTHR42765:SF1">
    <property type="entry name" value="ISOLEUCINE--TRNA LIGASE, MITOCHONDRIAL"/>
    <property type="match status" value="1"/>
</dbReference>
<evidence type="ECO:0000256" key="2">
    <source>
        <dbReference type="ARBA" id="ARBA00022598"/>
    </source>
</evidence>
<sequence length="234" mass="26985">MDVWFDSGSTHQGVLVERGMKYPADLYLEGSDQYRGWFNSSLITSVAINGHAPYKGLLSHGFVLDGDGRKMSKSLGNVILPQKVMDQYGADILRLWVASVDYTSDVRISLDMLKQISEVYRKIRNTLRFLHGNLQDYNNDTDRVAYEDLREMDQYMYMRLQDVLKQVRTAYDQYEFANVYHVINNFVAVELSAFYLDIAKDVVYIEGADNKARRAMQTVMYDTLLTLLKVLTPI</sequence>
<dbReference type="SUPFAM" id="SSF52374">
    <property type="entry name" value="Nucleotidylyl transferase"/>
    <property type="match status" value="1"/>
</dbReference>
<dbReference type="GO" id="GO:0004822">
    <property type="term" value="F:isoleucine-tRNA ligase activity"/>
    <property type="evidence" value="ECO:0007669"/>
    <property type="project" value="TreeGrafter"/>
</dbReference>
<dbReference type="VEuPathDB" id="FungiDB:FUN_003385"/>
<dbReference type="FunFam" id="3.40.50.620:FF:000305">
    <property type="entry name" value="Isoleucine--tRNA ligase"/>
    <property type="match status" value="1"/>
</dbReference>
<dbReference type="InterPro" id="IPR033708">
    <property type="entry name" value="Anticodon_Ile_BEm"/>
</dbReference>
<dbReference type="InterPro" id="IPR013155">
    <property type="entry name" value="M/V/L/I-tRNA-synth_anticd-bd"/>
</dbReference>
<dbReference type="AlphaFoldDB" id="A0A2N0QJI2"/>
<keyword evidence="5" id="KW-0648">Protein biosynthesis</keyword>
<dbReference type="Pfam" id="PF00133">
    <property type="entry name" value="tRNA-synt_1"/>
    <property type="match status" value="1"/>
</dbReference>
<dbReference type="InterPro" id="IPR002300">
    <property type="entry name" value="aa-tRNA-synth_Ia"/>
</dbReference>
<dbReference type="GO" id="GO:0005524">
    <property type="term" value="F:ATP binding"/>
    <property type="evidence" value="ECO:0007669"/>
    <property type="project" value="UniProtKB-KW"/>
</dbReference>
<dbReference type="Proteomes" id="UP000232688">
    <property type="component" value="Unassembled WGS sequence"/>
</dbReference>
<dbReference type="PANTHER" id="PTHR42765">
    <property type="entry name" value="SOLEUCYL-TRNA SYNTHETASE"/>
    <property type="match status" value="1"/>
</dbReference>
<dbReference type="CDD" id="cd07960">
    <property type="entry name" value="Anticodon_Ia_Ile_BEm"/>
    <property type="match status" value="1"/>
</dbReference>
<reference evidence="9 10" key="2">
    <citation type="submission" date="2017-10" db="EMBL/GenBank/DDBJ databases">
        <title>Genome analyses suggest a sexual origin of heterokaryosis in a supposedly ancient asexual fungus.</title>
        <authorList>
            <person name="Corradi N."/>
            <person name="Sedzielewska K."/>
            <person name="Noel J."/>
            <person name="Charron P."/>
            <person name="Farinelli L."/>
            <person name="Marton T."/>
            <person name="Kruger M."/>
            <person name="Pelin A."/>
            <person name="Brachmann A."/>
            <person name="Corradi N."/>
        </authorList>
    </citation>
    <scope>NUCLEOTIDE SEQUENCE [LARGE SCALE GENOMIC DNA]</scope>
    <source>
        <strain evidence="9 10">A1</strain>
    </source>
</reference>
<organism evidence="9 10">
    <name type="scientific">Rhizophagus irregularis</name>
    <dbReference type="NCBI Taxonomy" id="588596"/>
    <lineage>
        <taxon>Eukaryota</taxon>
        <taxon>Fungi</taxon>
        <taxon>Fungi incertae sedis</taxon>
        <taxon>Mucoromycota</taxon>
        <taxon>Glomeromycotina</taxon>
        <taxon>Glomeromycetes</taxon>
        <taxon>Glomerales</taxon>
        <taxon>Glomeraceae</taxon>
        <taxon>Rhizophagus</taxon>
    </lineage>
</organism>
<evidence type="ECO:0000256" key="6">
    <source>
        <dbReference type="ARBA" id="ARBA00023146"/>
    </source>
</evidence>
<evidence type="ECO:0000256" key="5">
    <source>
        <dbReference type="ARBA" id="ARBA00022917"/>
    </source>
</evidence>
<dbReference type="SUPFAM" id="SSF47323">
    <property type="entry name" value="Anticodon-binding domain of a subclass of class I aminoacyl-tRNA synthetases"/>
    <property type="match status" value="1"/>
</dbReference>
<comment type="caution">
    <text evidence="9">The sequence shown here is derived from an EMBL/GenBank/DDBJ whole genome shotgun (WGS) entry which is preliminary data.</text>
</comment>
<feature type="domain" description="Methionyl/Valyl/Leucyl/Isoleucyl-tRNA synthetase anticodon-binding" evidence="8">
    <location>
        <begin position="153"/>
        <end position="234"/>
    </location>
</feature>
<feature type="domain" description="Aminoacyl-tRNA synthetase class Ia" evidence="7">
    <location>
        <begin position="1"/>
        <end position="109"/>
    </location>
</feature>
<keyword evidence="6" id="KW-0030">Aminoacyl-tRNA synthetase</keyword>
<keyword evidence="2" id="KW-0436">Ligase</keyword>
<evidence type="ECO:0008006" key="11">
    <source>
        <dbReference type="Google" id="ProtNLM"/>
    </source>
</evidence>
<evidence type="ECO:0000256" key="1">
    <source>
        <dbReference type="ARBA" id="ARBA00004496"/>
    </source>
</evidence>
<protein>
    <recommendedName>
        <fullName evidence="11">Isoleucine--tRNA ligase</fullName>
    </recommendedName>
</protein>
<keyword evidence="4" id="KW-0067">ATP-binding</keyword>
<dbReference type="Pfam" id="PF08264">
    <property type="entry name" value="Anticodon_1"/>
    <property type="match status" value="1"/>
</dbReference>
<name>A0A2N0QJI2_9GLOM</name>
<feature type="non-terminal residue" evidence="9">
    <location>
        <position position="234"/>
    </location>
</feature>
<keyword evidence="3" id="KW-0547">Nucleotide-binding</keyword>
<evidence type="ECO:0000256" key="4">
    <source>
        <dbReference type="ARBA" id="ARBA00022840"/>
    </source>
</evidence>
<evidence type="ECO:0000259" key="8">
    <source>
        <dbReference type="Pfam" id="PF08264"/>
    </source>
</evidence>
<dbReference type="VEuPathDB" id="FungiDB:RhiirA1_322944"/>
<dbReference type="GO" id="GO:0000049">
    <property type="term" value="F:tRNA binding"/>
    <property type="evidence" value="ECO:0007669"/>
    <property type="project" value="InterPro"/>
</dbReference>
<gene>
    <name evidence="9" type="ORF">RhiirA1_322944</name>
</gene>
<accession>A0A2N0QJI2</accession>
<evidence type="ECO:0000256" key="3">
    <source>
        <dbReference type="ARBA" id="ARBA00022741"/>
    </source>
</evidence>
<evidence type="ECO:0000313" key="10">
    <source>
        <dbReference type="Proteomes" id="UP000232688"/>
    </source>
</evidence>
<dbReference type="InterPro" id="IPR009080">
    <property type="entry name" value="tRNAsynth_Ia_anticodon-bd"/>
</dbReference>
<evidence type="ECO:0000313" key="9">
    <source>
        <dbReference type="EMBL" id="PKC51204.1"/>
    </source>
</evidence>
<dbReference type="GO" id="GO:0006428">
    <property type="term" value="P:isoleucyl-tRNA aminoacylation"/>
    <property type="evidence" value="ECO:0007669"/>
    <property type="project" value="TreeGrafter"/>
</dbReference>
<evidence type="ECO:0000259" key="7">
    <source>
        <dbReference type="Pfam" id="PF00133"/>
    </source>
</evidence>
<dbReference type="Gene3D" id="1.10.730.20">
    <property type="match status" value="1"/>
</dbReference>